<evidence type="ECO:0008006" key="3">
    <source>
        <dbReference type="Google" id="ProtNLM"/>
    </source>
</evidence>
<sequence length="145" mass="15617">MSQKLTDTRTRAHGWPSVLIALLGGGALIFLWRSVISTQIAVGAGSYGVAVTSVAAAAVWLIGFAGVKHNGRRMRYIAFVAWTVNVLMPLLSFFISGSLARTNPWFAAGGTYYYLPTIGSIAALAWLVWSRPAAMAARQLEESKK</sequence>
<dbReference type="EMBL" id="CP063213">
    <property type="protein sequence ID" value="QOR46436.1"/>
    <property type="molecule type" value="Genomic_DNA"/>
</dbReference>
<evidence type="ECO:0000313" key="2">
    <source>
        <dbReference type="Proteomes" id="UP000595053"/>
    </source>
</evidence>
<accession>A0A7M1QX52</accession>
<evidence type="ECO:0000313" key="1">
    <source>
        <dbReference type="EMBL" id="QOR46436.1"/>
    </source>
</evidence>
<name>A0A7M1QX52_9ACTO</name>
<gene>
    <name evidence="1" type="ORF">INS88_04355</name>
</gene>
<organism evidence="1 2">
    <name type="scientific">Trueperella pecoris</name>
    <dbReference type="NCBI Taxonomy" id="2733571"/>
    <lineage>
        <taxon>Bacteria</taxon>
        <taxon>Bacillati</taxon>
        <taxon>Actinomycetota</taxon>
        <taxon>Actinomycetes</taxon>
        <taxon>Actinomycetales</taxon>
        <taxon>Actinomycetaceae</taxon>
        <taxon>Trueperella</taxon>
    </lineage>
</organism>
<dbReference type="RefSeq" id="WP_197551663.1">
    <property type="nucleotide sequence ID" value="NZ_CP063213.1"/>
</dbReference>
<protein>
    <recommendedName>
        <fullName evidence="3">Integral membrane protein</fullName>
    </recommendedName>
</protein>
<dbReference type="Proteomes" id="UP000595053">
    <property type="component" value="Chromosome"/>
</dbReference>
<dbReference type="AlphaFoldDB" id="A0A7M1QX52"/>
<keyword evidence="2" id="KW-1185">Reference proteome</keyword>
<reference evidence="1 2" key="1">
    <citation type="submission" date="2020-10" db="EMBL/GenBank/DDBJ databases">
        <title>Trueperella pecoris sp. nov. isolated from bovine and porcine specimens.</title>
        <authorList>
            <person name="Schoenecker L."/>
            <person name="Schnydrig P."/>
            <person name="Brodard I."/>
            <person name="Thomann A."/>
            <person name="Hemphill A."/>
            <person name="Rodriguez-Campos S."/>
            <person name="Perreten V."/>
            <person name="Jores J."/>
            <person name="Kittl S."/>
        </authorList>
    </citation>
    <scope>NUCLEOTIDE SEQUENCE [LARGE SCALE GENOMIC DNA]</scope>
    <source>
        <strain evidence="1 2">15A0121</strain>
    </source>
</reference>
<accession>A0A8A5UHY0</accession>
<proteinExistence type="predicted"/>